<dbReference type="AlphaFoldDB" id="A0AAE1WSQ5"/>
<name>A0AAE1WSQ5_9LAMI</name>
<evidence type="ECO:0000313" key="3">
    <source>
        <dbReference type="EMBL" id="KAK4398845.1"/>
    </source>
</evidence>
<dbReference type="GO" id="GO:0003723">
    <property type="term" value="F:RNA binding"/>
    <property type="evidence" value="ECO:0007669"/>
    <property type="project" value="InterPro"/>
</dbReference>
<protein>
    <submittedName>
        <fullName evidence="3">Pentatricopeptide repeat-containing protein</fullName>
    </submittedName>
</protein>
<comment type="caution">
    <text evidence="3">The sequence shown here is derived from an EMBL/GenBank/DDBJ whole genome shotgun (WGS) entry which is preliminary data.</text>
</comment>
<reference evidence="3" key="2">
    <citation type="journal article" date="2024" name="Plant">
        <title>Genomic evolution and insights into agronomic trait innovations of Sesamum species.</title>
        <authorList>
            <person name="Miao H."/>
            <person name="Wang L."/>
            <person name="Qu L."/>
            <person name="Liu H."/>
            <person name="Sun Y."/>
            <person name="Le M."/>
            <person name="Wang Q."/>
            <person name="Wei S."/>
            <person name="Zheng Y."/>
            <person name="Lin W."/>
            <person name="Duan Y."/>
            <person name="Cao H."/>
            <person name="Xiong S."/>
            <person name="Wang X."/>
            <person name="Wei L."/>
            <person name="Li C."/>
            <person name="Ma Q."/>
            <person name="Ju M."/>
            <person name="Zhao R."/>
            <person name="Li G."/>
            <person name="Mu C."/>
            <person name="Tian Q."/>
            <person name="Mei H."/>
            <person name="Zhang T."/>
            <person name="Gao T."/>
            <person name="Zhang H."/>
        </authorList>
    </citation>
    <scope>NUCLEOTIDE SEQUENCE</scope>
    <source>
        <strain evidence="3">K16</strain>
    </source>
</reference>
<dbReference type="NCBIfam" id="TIGR00756">
    <property type="entry name" value="PPR"/>
    <property type="match status" value="1"/>
</dbReference>
<accession>A0AAE1WSQ5</accession>
<dbReference type="InterPro" id="IPR011990">
    <property type="entry name" value="TPR-like_helical_dom_sf"/>
</dbReference>
<dbReference type="GO" id="GO:0009451">
    <property type="term" value="P:RNA modification"/>
    <property type="evidence" value="ECO:0007669"/>
    <property type="project" value="InterPro"/>
</dbReference>
<keyword evidence="1" id="KW-0677">Repeat</keyword>
<dbReference type="InterPro" id="IPR002885">
    <property type="entry name" value="PPR_rpt"/>
</dbReference>
<evidence type="ECO:0000313" key="4">
    <source>
        <dbReference type="Proteomes" id="UP001289374"/>
    </source>
</evidence>
<dbReference type="PANTHER" id="PTHR47926:SF347">
    <property type="entry name" value="PENTATRICOPEPTIDE REPEAT-CONTAINING PROTEIN"/>
    <property type="match status" value="1"/>
</dbReference>
<dbReference type="InterPro" id="IPR046960">
    <property type="entry name" value="PPR_At4g14850-like_plant"/>
</dbReference>
<dbReference type="PROSITE" id="PS51375">
    <property type="entry name" value="PPR"/>
    <property type="match status" value="1"/>
</dbReference>
<dbReference type="Gene3D" id="1.25.40.10">
    <property type="entry name" value="Tetratricopeptide repeat domain"/>
    <property type="match status" value="1"/>
</dbReference>
<evidence type="ECO:0000256" key="1">
    <source>
        <dbReference type="ARBA" id="ARBA00022737"/>
    </source>
</evidence>
<gene>
    <name evidence="3" type="ORF">Sango_1360000</name>
</gene>
<feature type="repeat" description="PPR" evidence="2">
    <location>
        <begin position="3"/>
        <end position="37"/>
    </location>
</feature>
<organism evidence="3 4">
    <name type="scientific">Sesamum angolense</name>
    <dbReference type="NCBI Taxonomy" id="2727404"/>
    <lineage>
        <taxon>Eukaryota</taxon>
        <taxon>Viridiplantae</taxon>
        <taxon>Streptophyta</taxon>
        <taxon>Embryophyta</taxon>
        <taxon>Tracheophyta</taxon>
        <taxon>Spermatophyta</taxon>
        <taxon>Magnoliopsida</taxon>
        <taxon>eudicotyledons</taxon>
        <taxon>Gunneridae</taxon>
        <taxon>Pentapetalae</taxon>
        <taxon>asterids</taxon>
        <taxon>lamiids</taxon>
        <taxon>Lamiales</taxon>
        <taxon>Pedaliaceae</taxon>
        <taxon>Sesamum</taxon>
    </lineage>
</organism>
<proteinExistence type="predicted"/>
<dbReference type="Pfam" id="PF01535">
    <property type="entry name" value="PPR"/>
    <property type="match status" value="1"/>
</dbReference>
<sequence length="122" mass="13762">MKDVVSWNAMNAGYVQKELEEVGLSLYHRMRRYGWLPDHYMSASVFRTCSCLAILEQEKQAHAILIPSQISGNVALSSALVDVYFKYSDPDDGFQVFENSLARNVAVSAIIRTLTILRKAEC</sequence>
<reference evidence="3" key="1">
    <citation type="submission" date="2020-06" db="EMBL/GenBank/DDBJ databases">
        <authorList>
            <person name="Li T."/>
            <person name="Hu X."/>
            <person name="Zhang T."/>
            <person name="Song X."/>
            <person name="Zhang H."/>
            <person name="Dai N."/>
            <person name="Sheng W."/>
            <person name="Hou X."/>
            <person name="Wei L."/>
        </authorList>
    </citation>
    <scope>NUCLEOTIDE SEQUENCE</scope>
    <source>
        <strain evidence="3">K16</strain>
        <tissue evidence="3">Leaf</tissue>
    </source>
</reference>
<dbReference type="PANTHER" id="PTHR47926">
    <property type="entry name" value="PENTATRICOPEPTIDE REPEAT-CONTAINING PROTEIN"/>
    <property type="match status" value="1"/>
</dbReference>
<dbReference type="EMBL" id="JACGWL010000007">
    <property type="protein sequence ID" value="KAK4398845.1"/>
    <property type="molecule type" value="Genomic_DNA"/>
</dbReference>
<keyword evidence="4" id="KW-1185">Reference proteome</keyword>
<evidence type="ECO:0000256" key="2">
    <source>
        <dbReference type="PROSITE-ProRule" id="PRU00708"/>
    </source>
</evidence>
<dbReference type="Proteomes" id="UP001289374">
    <property type="component" value="Unassembled WGS sequence"/>
</dbReference>